<dbReference type="UniPathway" id="UPA00223">
    <property type="reaction ID" value="UER00717"/>
</dbReference>
<gene>
    <name evidence="5" type="ORF">SAMN05660686_03025</name>
</gene>
<dbReference type="NCBIfam" id="NF004868">
    <property type="entry name" value="PRK06224.1-5"/>
    <property type="match status" value="1"/>
</dbReference>
<dbReference type="EMBL" id="FNBW01000009">
    <property type="protein sequence ID" value="SDG01177.1"/>
    <property type="molecule type" value="Genomic_DNA"/>
</dbReference>
<proteinExistence type="inferred from homology"/>
<keyword evidence="6" id="KW-1185">Reference proteome</keyword>
<protein>
    <recommendedName>
        <fullName evidence="3">citrate synthase (unknown stereospecificity)</fullName>
        <ecNumber evidence="3">2.3.3.16</ecNumber>
    </recommendedName>
</protein>
<dbReference type="GO" id="GO:0036440">
    <property type="term" value="F:citrate synthase activity"/>
    <property type="evidence" value="ECO:0007669"/>
    <property type="project" value="UniProtKB-EC"/>
</dbReference>
<dbReference type="OrthoDB" id="9759263at2"/>
<dbReference type="EC" id="2.3.3.16" evidence="3"/>
<organism evidence="5 6">
    <name type="scientific">Thalassobaculum litoreum DSM 18839</name>
    <dbReference type="NCBI Taxonomy" id="1123362"/>
    <lineage>
        <taxon>Bacteria</taxon>
        <taxon>Pseudomonadati</taxon>
        <taxon>Pseudomonadota</taxon>
        <taxon>Alphaproteobacteria</taxon>
        <taxon>Rhodospirillales</taxon>
        <taxon>Thalassobaculaceae</taxon>
        <taxon>Thalassobaculum</taxon>
    </lineage>
</organism>
<evidence type="ECO:0000313" key="6">
    <source>
        <dbReference type="Proteomes" id="UP000198615"/>
    </source>
</evidence>
<dbReference type="PANTHER" id="PTHR11739">
    <property type="entry name" value="CITRATE SYNTHASE"/>
    <property type="match status" value="1"/>
</dbReference>
<dbReference type="PANTHER" id="PTHR11739:SF4">
    <property type="entry name" value="CITRATE SYNTHASE, PEROXISOMAL"/>
    <property type="match status" value="1"/>
</dbReference>
<comment type="pathway">
    <text evidence="1">Carbohydrate metabolism; tricarboxylic acid cycle; isocitrate from oxaloacetate: step 1/2.</text>
</comment>
<dbReference type="SUPFAM" id="SSF48256">
    <property type="entry name" value="Citrate synthase"/>
    <property type="match status" value="1"/>
</dbReference>
<dbReference type="InterPro" id="IPR016143">
    <property type="entry name" value="Citrate_synth-like_sm_a-sub"/>
</dbReference>
<dbReference type="GO" id="GO:0006099">
    <property type="term" value="P:tricarboxylic acid cycle"/>
    <property type="evidence" value="ECO:0007669"/>
    <property type="project" value="UniProtKB-UniPathway"/>
</dbReference>
<evidence type="ECO:0000256" key="1">
    <source>
        <dbReference type="ARBA" id="ARBA00004751"/>
    </source>
</evidence>
<sequence>MSAPKATKRAAPTTSIATHTNDDIYIRDKSLCSELIGKLSFTEMIVFQMLGRMPSAAETAMIDACLVTLMEHGLTPSALATRLIYSSAPEAMQAGVAAGLMGVGSVFVGTMEGNAQLLLEIVEDPAGIEAAATRVAQEHRAARKPLPGFGHHLHKPDDPRPIRLFQLAEEHGQSGTYIAALKALSAAIDAVYGKHITINATGAIAAVLMDCGVPAEILRGFALITRCAGLVGHVREEQEKPSMRTIWETSEAAIPYDGTVPGA</sequence>
<accession>A0A8G2F3X1</accession>
<dbReference type="Gene3D" id="1.10.230.10">
    <property type="entry name" value="Cytochrome P450-Terp, domain 2"/>
    <property type="match status" value="1"/>
</dbReference>
<dbReference type="Proteomes" id="UP000198615">
    <property type="component" value="Unassembled WGS sequence"/>
</dbReference>
<name>A0A8G2F3X1_9PROT</name>
<dbReference type="AlphaFoldDB" id="A0A8G2F3X1"/>
<dbReference type="InterPro" id="IPR036969">
    <property type="entry name" value="Citrate_synthase_sf"/>
</dbReference>
<reference evidence="5 6" key="1">
    <citation type="submission" date="2016-10" db="EMBL/GenBank/DDBJ databases">
        <authorList>
            <person name="Varghese N."/>
            <person name="Submissions S."/>
        </authorList>
    </citation>
    <scope>NUCLEOTIDE SEQUENCE [LARGE SCALE GENOMIC DNA]</scope>
    <source>
        <strain evidence="5 6">DSM 18839</strain>
    </source>
</reference>
<dbReference type="GO" id="GO:0005829">
    <property type="term" value="C:cytosol"/>
    <property type="evidence" value="ECO:0007669"/>
    <property type="project" value="TreeGrafter"/>
</dbReference>
<keyword evidence="4" id="KW-0808">Transferase</keyword>
<evidence type="ECO:0000256" key="2">
    <source>
        <dbReference type="ARBA" id="ARBA00010566"/>
    </source>
</evidence>
<dbReference type="Pfam" id="PF00285">
    <property type="entry name" value="Citrate_synt"/>
    <property type="match status" value="1"/>
</dbReference>
<dbReference type="RefSeq" id="WP_028794386.1">
    <property type="nucleotide sequence ID" value="NZ_FNBW01000009.1"/>
</dbReference>
<comment type="caution">
    <text evidence="5">The sequence shown here is derived from an EMBL/GenBank/DDBJ whole genome shotgun (WGS) entry which is preliminary data.</text>
</comment>
<evidence type="ECO:0000256" key="4">
    <source>
        <dbReference type="ARBA" id="ARBA00022679"/>
    </source>
</evidence>
<evidence type="ECO:0000313" key="5">
    <source>
        <dbReference type="EMBL" id="SDG01177.1"/>
    </source>
</evidence>
<dbReference type="GO" id="GO:0005975">
    <property type="term" value="P:carbohydrate metabolic process"/>
    <property type="evidence" value="ECO:0007669"/>
    <property type="project" value="TreeGrafter"/>
</dbReference>
<dbReference type="InterPro" id="IPR016142">
    <property type="entry name" value="Citrate_synth-like_lrg_a-sub"/>
</dbReference>
<dbReference type="InterPro" id="IPR002020">
    <property type="entry name" value="Citrate_synthase"/>
</dbReference>
<dbReference type="Gene3D" id="1.10.580.10">
    <property type="entry name" value="Citrate Synthase, domain 1"/>
    <property type="match status" value="1"/>
</dbReference>
<dbReference type="CDD" id="cd06100">
    <property type="entry name" value="CCL_ACL-C"/>
    <property type="match status" value="1"/>
</dbReference>
<comment type="similarity">
    <text evidence="2">Belongs to the citrate synthase family.</text>
</comment>
<evidence type="ECO:0000256" key="3">
    <source>
        <dbReference type="ARBA" id="ARBA00012972"/>
    </source>
</evidence>